<dbReference type="Proteomes" id="UP000044938">
    <property type="component" value="Unassembled WGS sequence"/>
</dbReference>
<dbReference type="EMBL" id="CSAE01000023">
    <property type="protein sequence ID" value="COV05037.1"/>
    <property type="molecule type" value="Genomic_DNA"/>
</dbReference>
<accession>A0A0U0RW36</accession>
<reference evidence="1" key="2">
    <citation type="submission" date="2015-03" db="EMBL/GenBank/DDBJ databases">
        <authorList>
            <person name="Murphy D."/>
        </authorList>
    </citation>
    <scope>NUCLEOTIDE SEQUENCE [LARGE SCALE GENOMIC DNA]</scope>
    <source>
        <strain evidence="1">K00500041</strain>
    </source>
</reference>
<dbReference type="Proteomes" id="UP000039021">
    <property type="component" value="Unassembled WGS sequence"/>
</dbReference>
<evidence type="ECO:0000313" key="1">
    <source>
        <dbReference type="EMBL" id="COV05037.1"/>
    </source>
</evidence>
<dbReference type="EMBL" id="CSBK01002994">
    <property type="protein sequence ID" value="CPA46522.1"/>
    <property type="molecule type" value="Genomic_DNA"/>
</dbReference>
<evidence type="ECO:0000313" key="5">
    <source>
        <dbReference type="Proteomes" id="UP000039021"/>
    </source>
</evidence>
<reference evidence="4 5" key="1">
    <citation type="submission" date="2015-03" db="EMBL/GenBank/DDBJ databases">
        <authorList>
            <consortium name="Pathogen Informatics"/>
        </authorList>
    </citation>
    <scope>NUCLEOTIDE SEQUENCE [LARGE SCALE GENOMIC DNA]</scope>
    <source>
        <strain evidence="4">K00500041</strain>
        <strain evidence="2 6">M09401471</strain>
        <strain evidence="5">N09902308</strain>
    </source>
</reference>
<evidence type="ECO:0000313" key="3">
    <source>
        <dbReference type="EMBL" id="CPA46522.1"/>
    </source>
</evidence>
<evidence type="ECO:0000313" key="2">
    <source>
        <dbReference type="EMBL" id="COV96054.1"/>
    </source>
</evidence>
<sequence length="65" mass="6774">MWCTNALTYWGLFADEGVGRVGASLPGRGRGLSMMGGSTLPKRKTSACLPEALGRKGNRGCTLTG</sequence>
<organism evidence="1 4">
    <name type="scientific">Mycobacterium tuberculosis</name>
    <dbReference type="NCBI Taxonomy" id="1773"/>
    <lineage>
        <taxon>Bacteria</taxon>
        <taxon>Bacillati</taxon>
        <taxon>Actinomycetota</taxon>
        <taxon>Actinomycetes</taxon>
        <taxon>Mycobacteriales</taxon>
        <taxon>Mycobacteriaceae</taxon>
        <taxon>Mycobacterium</taxon>
        <taxon>Mycobacterium tuberculosis complex</taxon>
    </lineage>
</organism>
<dbReference type="EMBL" id="CSAJ01000123">
    <property type="protein sequence ID" value="COV96054.1"/>
    <property type="molecule type" value="Genomic_DNA"/>
</dbReference>
<gene>
    <name evidence="1" type="ORF">ERS007703_00385</name>
    <name evidence="2" type="ORF">ERS007720_01293</name>
    <name evidence="3" type="ORF">ERS007739_04622</name>
</gene>
<name>A0A0U0RW36_MYCTX</name>
<proteinExistence type="predicted"/>
<evidence type="ECO:0000313" key="4">
    <source>
        <dbReference type="Proteomes" id="UP000038802"/>
    </source>
</evidence>
<dbReference type="AlphaFoldDB" id="A0A0U0RW36"/>
<protein>
    <submittedName>
        <fullName evidence="1">Uncharacterized protein</fullName>
    </submittedName>
</protein>
<evidence type="ECO:0000313" key="6">
    <source>
        <dbReference type="Proteomes" id="UP000044938"/>
    </source>
</evidence>
<dbReference type="Proteomes" id="UP000038802">
    <property type="component" value="Unassembled WGS sequence"/>
</dbReference>
<dbReference type="RefSeq" id="WP_354456863.1">
    <property type="nucleotide sequence ID" value="NZ_JBEWVH010000028.1"/>
</dbReference>
<reference evidence="3" key="3">
    <citation type="submission" date="2015-03" db="EMBL/GenBank/DDBJ databases">
        <authorList>
            <consortium name="Pathogen Informatics"/>
            <person name="Murphy D."/>
        </authorList>
    </citation>
    <scope>NUCLEOTIDE SEQUENCE</scope>
    <source>
        <strain evidence="3">N09902308</strain>
    </source>
</reference>